<organism evidence="5 6">
    <name type="scientific">Ammonifex thiophilus</name>
    <dbReference type="NCBI Taxonomy" id="444093"/>
    <lineage>
        <taxon>Bacteria</taxon>
        <taxon>Bacillati</taxon>
        <taxon>Bacillota</taxon>
        <taxon>Clostridia</taxon>
        <taxon>Thermoanaerobacterales</taxon>
        <taxon>Thermoanaerobacteraceae</taxon>
        <taxon>Ammonifex</taxon>
    </lineage>
</organism>
<name>A0A3D8P5D0_9THEO</name>
<dbReference type="HAMAP" id="MF_01813">
    <property type="entry name" value="MenG_UbiE_methyltr"/>
    <property type="match status" value="1"/>
</dbReference>
<feature type="binding site" evidence="4">
    <location>
        <begin position="113"/>
        <end position="114"/>
    </location>
    <ligand>
        <name>S-adenosyl-L-methionine</name>
        <dbReference type="ChEBI" id="CHEBI:59789"/>
    </ligand>
</feature>
<dbReference type="PROSITE" id="PS51608">
    <property type="entry name" value="SAM_MT_UBIE"/>
    <property type="match status" value="1"/>
</dbReference>
<comment type="caution">
    <text evidence="4">Lacks conserved residue(s) required for the propagation of feature annotation.</text>
</comment>
<dbReference type="NCBIfam" id="NF001243">
    <property type="entry name" value="PRK00216.1-4"/>
    <property type="match status" value="1"/>
</dbReference>
<comment type="catalytic activity">
    <reaction evidence="4">
        <text>a 2-demethylmenaquinol + S-adenosyl-L-methionine = a menaquinol + S-adenosyl-L-homocysteine + H(+)</text>
        <dbReference type="Rhea" id="RHEA:42640"/>
        <dbReference type="Rhea" id="RHEA-COMP:9539"/>
        <dbReference type="Rhea" id="RHEA-COMP:9563"/>
        <dbReference type="ChEBI" id="CHEBI:15378"/>
        <dbReference type="ChEBI" id="CHEBI:18151"/>
        <dbReference type="ChEBI" id="CHEBI:55437"/>
        <dbReference type="ChEBI" id="CHEBI:57856"/>
        <dbReference type="ChEBI" id="CHEBI:59789"/>
        <dbReference type="EC" id="2.1.1.163"/>
    </reaction>
</comment>
<comment type="function">
    <text evidence="4">Methyltransferase required for the conversion of demethylmenaquinol (DMKH2) to menaquinol (MKH2).</text>
</comment>
<dbReference type="RefSeq" id="WP_115792492.1">
    <property type="nucleotide sequence ID" value="NZ_QSLN01000005.1"/>
</dbReference>
<dbReference type="EC" id="2.1.1.163" evidence="4"/>
<dbReference type="CDD" id="cd02440">
    <property type="entry name" value="AdoMet_MTases"/>
    <property type="match status" value="1"/>
</dbReference>
<evidence type="ECO:0000313" key="6">
    <source>
        <dbReference type="Proteomes" id="UP000256329"/>
    </source>
</evidence>
<dbReference type="GO" id="GO:0043770">
    <property type="term" value="F:demethylmenaquinone methyltransferase activity"/>
    <property type="evidence" value="ECO:0007669"/>
    <property type="project" value="UniProtKB-UniRule"/>
</dbReference>
<dbReference type="OrthoDB" id="9808140at2"/>
<dbReference type="Proteomes" id="UP000256329">
    <property type="component" value="Unassembled WGS sequence"/>
</dbReference>
<reference evidence="5 6" key="1">
    <citation type="submission" date="2018-08" db="EMBL/GenBank/DDBJ databases">
        <title>Form III RuBisCO-mediated autotrophy in Thermodesulfobium bacteria.</title>
        <authorList>
            <person name="Toshchakov S.V."/>
            <person name="Kublanov I.V."/>
            <person name="Frolov E."/>
            <person name="Bonch-Osmolovskaya E.A."/>
            <person name="Tourova T.P."/>
            <person name="Chernych N.A."/>
            <person name="Lebedinsky A.V."/>
        </authorList>
    </citation>
    <scope>NUCLEOTIDE SEQUENCE [LARGE SCALE GENOMIC DNA]</scope>
    <source>
        <strain evidence="5 6">SR</strain>
    </source>
</reference>
<keyword evidence="6" id="KW-1185">Reference proteome</keyword>
<sequence>MTSLTEEHKRKEAFIRNLFAQIAHRYDLLNTLLSFNRDKAWRRFAVKQCRLRPGGVGLDVCTGTAMLALEQARVVGSEGKVVGLDFCPEMLAVARKNLERSPYGHIVELVEGDAMSLPFPDNTFDCATIGFALRNVPDFRQVLREMIRVVKPGGRVVSLELAKPRWPIFKQIYYLYFDRLVPLLGRLGVGVEGPYSYLPASLKTFPHQEDLKRIFEELGLVEVSFFELTGGVVAVHAGTKPSRWGE</sequence>
<comment type="pathway">
    <text evidence="4">Quinol/quinone metabolism; menaquinone biosynthesis; menaquinol from 1,4-dihydroxy-2-naphthoate: step 2/2.</text>
</comment>
<dbReference type="EMBL" id="QSLN01000005">
    <property type="protein sequence ID" value="RDV83432.1"/>
    <property type="molecule type" value="Genomic_DNA"/>
</dbReference>
<gene>
    <name evidence="4" type="primary">menG</name>
    <name evidence="5" type="ORF">DXX99_05440</name>
</gene>
<comment type="caution">
    <text evidence="5">The sequence shown here is derived from an EMBL/GenBank/DDBJ whole genome shotgun (WGS) entry which is preliminary data.</text>
</comment>
<accession>A0A3D8P5D0</accession>
<dbReference type="PROSITE" id="PS01183">
    <property type="entry name" value="UBIE_1"/>
    <property type="match status" value="1"/>
</dbReference>
<evidence type="ECO:0000256" key="4">
    <source>
        <dbReference type="HAMAP-Rule" id="MF_01813"/>
    </source>
</evidence>
<evidence type="ECO:0000313" key="5">
    <source>
        <dbReference type="EMBL" id="RDV83432.1"/>
    </source>
</evidence>
<feature type="binding site" evidence="4">
    <location>
        <position position="64"/>
    </location>
    <ligand>
        <name>S-adenosyl-L-methionine</name>
        <dbReference type="ChEBI" id="CHEBI:59789"/>
    </ligand>
</feature>
<keyword evidence="1 4" id="KW-0489">Methyltransferase</keyword>
<dbReference type="InterPro" id="IPR029063">
    <property type="entry name" value="SAM-dependent_MTases_sf"/>
</dbReference>
<keyword evidence="2 4" id="KW-0808">Transferase</keyword>
<dbReference type="AlphaFoldDB" id="A0A3D8P5D0"/>
<dbReference type="NCBIfam" id="NF001244">
    <property type="entry name" value="PRK00216.1-5"/>
    <property type="match status" value="1"/>
</dbReference>
<dbReference type="NCBIfam" id="TIGR01934">
    <property type="entry name" value="MenG_MenH_UbiE"/>
    <property type="match status" value="1"/>
</dbReference>
<evidence type="ECO:0000256" key="3">
    <source>
        <dbReference type="ARBA" id="ARBA00022691"/>
    </source>
</evidence>
<keyword evidence="4" id="KW-0474">Menaquinone biosynthesis</keyword>
<dbReference type="Pfam" id="PF01209">
    <property type="entry name" value="Ubie_methyltran"/>
    <property type="match status" value="1"/>
</dbReference>
<feature type="binding site" evidence="4">
    <location>
        <position position="85"/>
    </location>
    <ligand>
        <name>S-adenosyl-L-methionine</name>
        <dbReference type="ChEBI" id="CHEBI:59789"/>
    </ligand>
</feature>
<proteinExistence type="inferred from homology"/>
<dbReference type="Gene3D" id="3.40.50.150">
    <property type="entry name" value="Vaccinia Virus protein VP39"/>
    <property type="match status" value="1"/>
</dbReference>
<evidence type="ECO:0000256" key="1">
    <source>
        <dbReference type="ARBA" id="ARBA00022603"/>
    </source>
</evidence>
<dbReference type="PANTHER" id="PTHR43591:SF24">
    <property type="entry name" value="2-METHOXY-6-POLYPRENYL-1,4-BENZOQUINOL METHYLASE, MITOCHONDRIAL"/>
    <property type="match status" value="1"/>
</dbReference>
<dbReference type="InterPro" id="IPR023576">
    <property type="entry name" value="UbiE/COQ5_MeTrFase_CS"/>
</dbReference>
<keyword evidence="3 4" id="KW-0949">S-adenosyl-L-methionine</keyword>
<dbReference type="GO" id="GO:0032259">
    <property type="term" value="P:methylation"/>
    <property type="evidence" value="ECO:0007669"/>
    <property type="project" value="UniProtKB-KW"/>
</dbReference>
<comment type="similarity">
    <text evidence="4">Belongs to the class I-like SAM-binding methyltransferase superfamily. MenG/UbiE family.</text>
</comment>
<dbReference type="SUPFAM" id="SSF53335">
    <property type="entry name" value="S-adenosyl-L-methionine-dependent methyltransferases"/>
    <property type="match status" value="1"/>
</dbReference>
<dbReference type="PANTHER" id="PTHR43591">
    <property type="entry name" value="METHYLTRANSFERASE"/>
    <property type="match status" value="1"/>
</dbReference>
<protein>
    <recommendedName>
        <fullName evidence="4">Demethylmenaquinone methyltransferase</fullName>
        <ecNumber evidence="4">2.1.1.163</ecNumber>
    </recommendedName>
</protein>
<dbReference type="UniPathway" id="UPA00079">
    <property type="reaction ID" value="UER00169"/>
</dbReference>
<dbReference type="GO" id="GO:0009234">
    <property type="term" value="P:menaquinone biosynthetic process"/>
    <property type="evidence" value="ECO:0007669"/>
    <property type="project" value="UniProtKB-UniRule"/>
</dbReference>
<dbReference type="InterPro" id="IPR004033">
    <property type="entry name" value="UbiE/COQ5_MeTrFase"/>
</dbReference>
<evidence type="ECO:0000256" key="2">
    <source>
        <dbReference type="ARBA" id="ARBA00022679"/>
    </source>
</evidence>